<comment type="caution">
    <text evidence="1">The sequence shown here is derived from an EMBL/GenBank/DDBJ whole genome shotgun (WGS) entry which is preliminary data.</text>
</comment>
<keyword evidence="2" id="KW-1185">Reference proteome</keyword>
<accession>A0A511UM90</accession>
<reference evidence="1 2" key="1">
    <citation type="submission" date="2019-07" db="EMBL/GenBank/DDBJ databases">
        <title>Whole genome shotgun sequence of Halomonas variabilis NBRC 102410.</title>
        <authorList>
            <person name="Hosoyama A."/>
            <person name="Uohara A."/>
            <person name="Ohji S."/>
            <person name="Ichikawa N."/>
        </authorList>
    </citation>
    <scope>NUCLEOTIDE SEQUENCE [LARGE SCALE GENOMIC DNA]</scope>
    <source>
        <strain evidence="1 2">NBRC 102410</strain>
    </source>
</reference>
<dbReference type="OrthoDB" id="6897700at2"/>
<protein>
    <submittedName>
        <fullName evidence="1">Uncharacterized protein</fullName>
    </submittedName>
</protein>
<dbReference type="AlphaFoldDB" id="A0A511UM90"/>
<dbReference type="Proteomes" id="UP000321303">
    <property type="component" value="Unassembled WGS sequence"/>
</dbReference>
<organism evidence="1 2">
    <name type="scientific">Halovibrio variabilis</name>
    <dbReference type="NCBI Taxonomy" id="31910"/>
    <lineage>
        <taxon>Bacteria</taxon>
        <taxon>Pseudomonadati</taxon>
        <taxon>Pseudomonadota</taxon>
        <taxon>Gammaproteobacteria</taxon>
        <taxon>Oceanospirillales</taxon>
        <taxon>Halomonadaceae</taxon>
        <taxon>Halovibrio</taxon>
    </lineage>
</organism>
<name>A0A511UM90_9GAMM</name>
<gene>
    <name evidence="1" type="ORF">HVA01_13450</name>
</gene>
<proteinExistence type="predicted"/>
<evidence type="ECO:0000313" key="1">
    <source>
        <dbReference type="EMBL" id="GEN27699.1"/>
    </source>
</evidence>
<dbReference type="RefSeq" id="WP_146874199.1">
    <property type="nucleotide sequence ID" value="NZ_BJXV01000006.1"/>
</dbReference>
<dbReference type="EMBL" id="BJXV01000006">
    <property type="protein sequence ID" value="GEN27699.1"/>
    <property type="molecule type" value="Genomic_DNA"/>
</dbReference>
<evidence type="ECO:0000313" key="2">
    <source>
        <dbReference type="Proteomes" id="UP000321303"/>
    </source>
</evidence>
<sequence length="75" mass="8107">MNQFEVTINGTTLKLTAEDLAAMSTAMIDAMRTPSEKTFRRGSTGNIFAKLVNNQSGSAQRFSKQSSTGIVETDC</sequence>